<keyword evidence="4" id="KW-1185">Reference proteome</keyword>
<feature type="transmembrane region" description="Helical" evidence="1">
    <location>
        <begin position="231"/>
        <end position="253"/>
    </location>
</feature>
<protein>
    <submittedName>
        <fullName evidence="3">Methyltransferase domain-containing protein</fullName>
    </submittedName>
</protein>
<dbReference type="SUPFAM" id="SSF53335">
    <property type="entry name" value="S-adenosyl-L-methionine-dependent methyltransferases"/>
    <property type="match status" value="1"/>
</dbReference>
<organism evidence="3 4">
    <name type="scientific">Thermophagus xiamenensis</name>
    <dbReference type="NCBI Taxonomy" id="385682"/>
    <lineage>
        <taxon>Bacteria</taxon>
        <taxon>Pseudomonadati</taxon>
        <taxon>Bacteroidota</taxon>
        <taxon>Bacteroidia</taxon>
        <taxon>Marinilabiliales</taxon>
        <taxon>Marinilabiliaceae</taxon>
        <taxon>Thermophagus</taxon>
    </lineage>
</organism>
<keyword evidence="1" id="KW-1133">Transmembrane helix</keyword>
<dbReference type="GO" id="GO:0008168">
    <property type="term" value="F:methyltransferase activity"/>
    <property type="evidence" value="ECO:0007669"/>
    <property type="project" value="UniProtKB-KW"/>
</dbReference>
<dbReference type="GO" id="GO:0032259">
    <property type="term" value="P:methylation"/>
    <property type="evidence" value="ECO:0007669"/>
    <property type="project" value="UniProtKB-KW"/>
</dbReference>
<dbReference type="Gene3D" id="3.40.50.150">
    <property type="entry name" value="Vaccinia Virus protein VP39"/>
    <property type="match status" value="1"/>
</dbReference>
<dbReference type="STRING" id="385682.SAMN05444380_12151"/>
<keyword evidence="3" id="KW-0808">Transferase</keyword>
<keyword evidence="1" id="KW-0812">Transmembrane</keyword>
<keyword evidence="3" id="KW-0489">Methyltransferase</keyword>
<evidence type="ECO:0000313" key="3">
    <source>
        <dbReference type="EMBL" id="SFE88187.1"/>
    </source>
</evidence>
<dbReference type="PANTHER" id="PTHR43861">
    <property type="entry name" value="TRANS-ACONITATE 2-METHYLTRANSFERASE-RELATED"/>
    <property type="match status" value="1"/>
</dbReference>
<dbReference type="Pfam" id="PF13847">
    <property type="entry name" value="Methyltransf_31"/>
    <property type="match status" value="1"/>
</dbReference>
<dbReference type="AlphaFoldDB" id="A0A1I2E660"/>
<sequence>MQYDPIKRSLGRIFNITPSLRILFYRLLNLLLLRSWYIRRELKKWAAPRKHKANILDAGSGFGQYSWYLSRLGSNYNILGVDVKEEQVKDCNNFIKKLGKAEQVQFRKADLTRFVQPSRFDLVLSVDVMEHIEEDKKVFRNFFESLVPNGMLLISTPSDKGGSEVHEHSEGVTGFIDEHVRDGYSIEDISQKLRDAGFERIDVRYTYGEPGHIAWKWSMKYPIIMLNKSKIFFIFLPVYYLLVWPFCWILNYFDVKTAHSTGTGLLIKAYKPENK</sequence>
<name>A0A1I2E660_9BACT</name>
<dbReference type="CDD" id="cd02440">
    <property type="entry name" value="AdoMet_MTases"/>
    <property type="match status" value="1"/>
</dbReference>
<dbReference type="EMBL" id="FONA01000021">
    <property type="protein sequence ID" value="SFE88187.1"/>
    <property type="molecule type" value="Genomic_DNA"/>
</dbReference>
<dbReference type="InterPro" id="IPR025714">
    <property type="entry name" value="Methyltranfer_dom"/>
</dbReference>
<dbReference type="InterPro" id="IPR029063">
    <property type="entry name" value="SAM-dependent_MTases_sf"/>
</dbReference>
<gene>
    <name evidence="3" type="ORF">SAMN05444380_12151</name>
</gene>
<keyword evidence="1" id="KW-0472">Membrane</keyword>
<dbReference type="RefSeq" id="WP_010528880.1">
    <property type="nucleotide sequence ID" value="NZ_AFSL01000105.1"/>
</dbReference>
<evidence type="ECO:0000256" key="1">
    <source>
        <dbReference type="SAM" id="Phobius"/>
    </source>
</evidence>
<dbReference type="eggNOG" id="COG2227">
    <property type="taxonomic scope" value="Bacteria"/>
</dbReference>
<evidence type="ECO:0000259" key="2">
    <source>
        <dbReference type="Pfam" id="PF13847"/>
    </source>
</evidence>
<dbReference type="OrthoDB" id="1523195at2"/>
<dbReference type="Proteomes" id="UP000181976">
    <property type="component" value="Unassembled WGS sequence"/>
</dbReference>
<proteinExistence type="predicted"/>
<evidence type="ECO:0000313" key="4">
    <source>
        <dbReference type="Proteomes" id="UP000181976"/>
    </source>
</evidence>
<feature type="domain" description="Methyltransferase" evidence="2">
    <location>
        <begin position="51"/>
        <end position="158"/>
    </location>
</feature>
<dbReference type="InParanoid" id="A0A1I2E660"/>
<reference evidence="3 4" key="1">
    <citation type="submission" date="2016-10" db="EMBL/GenBank/DDBJ databases">
        <authorList>
            <person name="de Groot N.N."/>
        </authorList>
    </citation>
    <scope>NUCLEOTIDE SEQUENCE [LARGE SCALE GENOMIC DNA]</scope>
    <source>
        <strain evidence="3 4">DSM 19012</strain>
    </source>
</reference>
<accession>A0A1I2E660</accession>